<gene>
    <name evidence="2" type="ORF">SVIM_LOCUS510603</name>
</gene>
<dbReference type="AlphaFoldDB" id="A0A6N2NJ02"/>
<proteinExistence type="predicted"/>
<evidence type="ECO:0000256" key="1">
    <source>
        <dbReference type="SAM" id="MobiDB-lite"/>
    </source>
</evidence>
<dbReference type="EMBL" id="CAADRP010002321">
    <property type="protein sequence ID" value="VFU66081.1"/>
    <property type="molecule type" value="Genomic_DNA"/>
</dbReference>
<name>A0A6N2NJ02_SALVM</name>
<accession>A0A6N2NJ02</accession>
<reference evidence="2" key="1">
    <citation type="submission" date="2019-03" db="EMBL/GenBank/DDBJ databases">
        <authorList>
            <person name="Mank J."/>
            <person name="Almeida P."/>
        </authorList>
    </citation>
    <scope>NUCLEOTIDE SEQUENCE</scope>
    <source>
        <strain evidence="2">78183</strain>
    </source>
</reference>
<feature type="region of interest" description="Disordered" evidence="1">
    <location>
        <begin position="47"/>
        <end position="68"/>
    </location>
</feature>
<evidence type="ECO:0000313" key="2">
    <source>
        <dbReference type="EMBL" id="VFU66081.1"/>
    </source>
</evidence>
<protein>
    <submittedName>
        <fullName evidence="2">Uncharacterized protein</fullName>
    </submittedName>
</protein>
<organism evidence="2">
    <name type="scientific">Salix viminalis</name>
    <name type="common">Common osier</name>
    <name type="synonym">Basket willow</name>
    <dbReference type="NCBI Taxonomy" id="40686"/>
    <lineage>
        <taxon>Eukaryota</taxon>
        <taxon>Viridiplantae</taxon>
        <taxon>Streptophyta</taxon>
        <taxon>Embryophyta</taxon>
        <taxon>Tracheophyta</taxon>
        <taxon>Spermatophyta</taxon>
        <taxon>Magnoliopsida</taxon>
        <taxon>eudicotyledons</taxon>
        <taxon>Gunneridae</taxon>
        <taxon>Pentapetalae</taxon>
        <taxon>rosids</taxon>
        <taxon>fabids</taxon>
        <taxon>Malpighiales</taxon>
        <taxon>Salicaceae</taxon>
        <taxon>Saliceae</taxon>
        <taxon>Salix</taxon>
    </lineage>
</organism>
<sequence length="68" mass="7572">MPFFSPRVDDDQPPVKLTAIAHITPLTPNICLTLMKLLKLEYNSYARPKPPPGSTYGGPQPAYGFRLE</sequence>